<name>A0AA88YWN2_PINIB</name>
<dbReference type="Pfam" id="PF02992">
    <property type="entry name" value="Transposase_21"/>
    <property type="match status" value="1"/>
</dbReference>
<proteinExistence type="predicted"/>
<dbReference type="InterPro" id="IPR004242">
    <property type="entry name" value="Transposase_21"/>
</dbReference>
<comment type="caution">
    <text evidence="1">The sequence shown here is derived from an EMBL/GenBank/DDBJ whole genome shotgun (WGS) entry which is preliminary data.</text>
</comment>
<sequence length="704" mass="80025">MFKKFFTDLQSPMKKHFYCSNCFWGIDSDANVCPNEKCQQHLSARKKGYFIEIPVENQVRKILQKAGIAEALKQRFVRKKKNSSAIEDIHDGKLYQELSKPGGPLSADFPYNISLTWNTDGIPIFKSSKVSIWPLYLTINELPVKQRMQTENMILYGLWFGESKPFMGRFTKPLISTLEMLESDGIDLEINGQTYNSKAFLICGTADLPAKSLVMNCNQFNGQYSCLRCLHPGETFKTSKGGTVRVFPFDSSKPEPKKRTMQECIDNSIEAVNTRSVVNGMKGPSFLMTLSKYDFVRSSSIDYMHGVLLGITKLLINLWTSGSHSKEKFSISSSISVIDERLKKIKPPSYVTRIPRTISNHLKYWKASELRNWLFFYSLPILCDILSERYFIHYAAFVEGIYLLCTDCIMPEHLRRSKTLLSYFVHMFSSMYGERYLTLNLHSLLHLPECVEDLGPLWVYSCFPYENANGLLTQLFHGTQNVELQIISSLNIVQNMSTLLGPITDPIHKEFAEKMHRACTSDWRNSQKSVGTLTGAFPIGCNVKLYVTNDVYSKLFSTIGFVPGKCLCYKRISLRGITIHSSEYHRVSVRNTFTVKFYDTESKQFGHGLIKYYILAKKCKCLESLCSCGSSLVAVLNRYEQIKSSIVNSNFLGVSASHIVVTKLTDSIIVVDSSKIMSVMVNVRCDESSDLTFLCEVPNLKECD</sequence>
<keyword evidence="2" id="KW-1185">Reference proteome</keyword>
<dbReference type="PANTHER" id="PTHR46579">
    <property type="entry name" value="F5/8 TYPE C DOMAIN-CONTAINING PROTEIN-RELATED"/>
    <property type="match status" value="1"/>
</dbReference>
<dbReference type="AlphaFoldDB" id="A0AA88YWN2"/>
<reference evidence="1" key="1">
    <citation type="submission" date="2019-08" db="EMBL/GenBank/DDBJ databases">
        <title>The improved chromosome-level genome for the pearl oyster Pinctada fucata martensii using PacBio sequencing and Hi-C.</title>
        <authorList>
            <person name="Zheng Z."/>
        </authorList>
    </citation>
    <scope>NUCLEOTIDE SEQUENCE</scope>
    <source>
        <strain evidence="1">ZZ-2019</strain>
        <tissue evidence="1">Adductor muscle</tissue>
    </source>
</reference>
<evidence type="ECO:0000313" key="1">
    <source>
        <dbReference type="EMBL" id="KAK3107860.1"/>
    </source>
</evidence>
<gene>
    <name evidence="1" type="ORF">FSP39_023692</name>
</gene>
<accession>A0AA88YWN2</accession>
<organism evidence="1 2">
    <name type="scientific">Pinctada imbricata</name>
    <name type="common">Atlantic pearl-oyster</name>
    <name type="synonym">Pinctada martensii</name>
    <dbReference type="NCBI Taxonomy" id="66713"/>
    <lineage>
        <taxon>Eukaryota</taxon>
        <taxon>Metazoa</taxon>
        <taxon>Spiralia</taxon>
        <taxon>Lophotrochozoa</taxon>
        <taxon>Mollusca</taxon>
        <taxon>Bivalvia</taxon>
        <taxon>Autobranchia</taxon>
        <taxon>Pteriomorphia</taxon>
        <taxon>Pterioida</taxon>
        <taxon>Pterioidea</taxon>
        <taxon>Pteriidae</taxon>
        <taxon>Pinctada</taxon>
    </lineage>
</organism>
<dbReference type="PANTHER" id="PTHR46579:SF1">
    <property type="entry name" value="F5_8 TYPE C DOMAIN-CONTAINING PROTEIN"/>
    <property type="match status" value="1"/>
</dbReference>
<evidence type="ECO:0000313" key="2">
    <source>
        <dbReference type="Proteomes" id="UP001186944"/>
    </source>
</evidence>
<evidence type="ECO:0008006" key="3">
    <source>
        <dbReference type="Google" id="ProtNLM"/>
    </source>
</evidence>
<protein>
    <recommendedName>
        <fullName evidence="3">Transposase domain-containing protein</fullName>
    </recommendedName>
</protein>
<dbReference type="Proteomes" id="UP001186944">
    <property type="component" value="Unassembled WGS sequence"/>
</dbReference>
<dbReference type="EMBL" id="VSWD01000002">
    <property type="protein sequence ID" value="KAK3107860.1"/>
    <property type="molecule type" value="Genomic_DNA"/>
</dbReference>